<evidence type="ECO:0000256" key="5">
    <source>
        <dbReference type="SAM" id="Phobius"/>
    </source>
</evidence>
<feature type="transmembrane region" description="Helical" evidence="5">
    <location>
        <begin position="118"/>
        <end position="138"/>
    </location>
</feature>
<feature type="transmembrane region" description="Helical" evidence="5">
    <location>
        <begin position="307"/>
        <end position="325"/>
    </location>
</feature>
<keyword evidence="3 5" id="KW-1133">Transmembrane helix</keyword>
<evidence type="ECO:0000259" key="6">
    <source>
        <dbReference type="Pfam" id="PF04932"/>
    </source>
</evidence>
<dbReference type="InterPro" id="IPR051533">
    <property type="entry name" value="WaaL-like"/>
</dbReference>
<feature type="transmembrane region" description="Helical" evidence="5">
    <location>
        <begin position="227"/>
        <end position="245"/>
    </location>
</feature>
<feature type="transmembrane region" description="Helical" evidence="5">
    <location>
        <begin position="159"/>
        <end position="176"/>
    </location>
</feature>
<evidence type="ECO:0000313" key="7">
    <source>
        <dbReference type="EMBL" id="MST54259.1"/>
    </source>
</evidence>
<evidence type="ECO:0000256" key="3">
    <source>
        <dbReference type="ARBA" id="ARBA00022989"/>
    </source>
</evidence>
<dbReference type="AlphaFoldDB" id="A0A6N7X6M6"/>
<comment type="subcellular location">
    <subcellularLocation>
        <location evidence="1">Membrane</location>
        <topology evidence="1">Multi-pass membrane protein</topology>
    </subcellularLocation>
</comment>
<dbReference type="PANTHER" id="PTHR37422:SF13">
    <property type="entry name" value="LIPOPOLYSACCHARIDE BIOSYNTHESIS PROTEIN PA4999-RELATED"/>
    <property type="match status" value="1"/>
</dbReference>
<evidence type="ECO:0000256" key="2">
    <source>
        <dbReference type="ARBA" id="ARBA00022692"/>
    </source>
</evidence>
<organism evidence="7 8">
    <name type="scientific">Streptococcus alactolyticus</name>
    <dbReference type="NCBI Taxonomy" id="29389"/>
    <lineage>
        <taxon>Bacteria</taxon>
        <taxon>Bacillati</taxon>
        <taxon>Bacillota</taxon>
        <taxon>Bacilli</taxon>
        <taxon>Lactobacillales</taxon>
        <taxon>Streptococcaceae</taxon>
        <taxon>Streptococcus</taxon>
    </lineage>
</organism>
<dbReference type="InterPro" id="IPR007016">
    <property type="entry name" value="O-antigen_ligase-rel_domated"/>
</dbReference>
<dbReference type="EMBL" id="VUNP01000037">
    <property type="protein sequence ID" value="MST54259.1"/>
    <property type="molecule type" value="Genomic_DNA"/>
</dbReference>
<feature type="transmembrane region" description="Helical" evidence="5">
    <location>
        <begin position="76"/>
        <end position="106"/>
    </location>
</feature>
<name>A0A6N7X6M6_STRAY</name>
<feature type="transmembrane region" description="Helical" evidence="5">
    <location>
        <begin position="196"/>
        <end position="215"/>
    </location>
</feature>
<evidence type="ECO:0000256" key="4">
    <source>
        <dbReference type="ARBA" id="ARBA00023136"/>
    </source>
</evidence>
<accession>A0A6N7X6M6</accession>
<evidence type="ECO:0000313" key="8">
    <source>
        <dbReference type="Proteomes" id="UP000471052"/>
    </source>
</evidence>
<dbReference type="PANTHER" id="PTHR37422">
    <property type="entry name" value="TEICHURONIC ACID BIOSYNTHESIS PROTEIN TUAE"/>
    <property type="match status" value="1"/>
</dbReference>
<dbReference type="Proteomes" id="UP000471052">
    <property type="component" value="Unassembled WGS sequence"/>
</dbReference>
<evidence type="ECO:0000256" key="1">
    <source>
        <dbReference type="ARBA" id="ARBA00004141"/>
    </source>
</evidence>
<dbReference type="OrthoDB" id="5143502at2"/>
<sequence length="397" mass="45643">MVLMSDRRKLNLQLNILFLIIPFFRPDCIALANQSLDIFFVAWRIFAFLLATYYYFRRLAFNKAIFLILLYEIMQICASIINGVSVSAKIINMANFIGIYMIFSYFSKVNSKELINVVYKWLSFLICINAILTVFFPNGLNHALSDTGRINFMGLDNTITLYFILTMAFCVLYQNIHPDSIKPLFTFLVIVGTELFYKSGSGLIALFMIIIYLMFCSRNKYINKLANANLILIIYAVLEITIVLMNRINYLSFVFTALGKSSTFTDRRFYWNQALKQFMSSPIWGQGGGTVDLWNNGYYSHNALLDVLLKGGIIATAVWIVLLYFCLKLSEMKQNEFIQGFFRVLIFSALVYGLMEGLEDRVAFNSLLSLMLVLPQIERNGCLQNTLLNINIRNKPI</sequence>
<feature type="domain" description="O-antigen ligase-related" evidence="6">
    <location>
        <begin position="190"/>
        <end position="320"/>
    </location>
</feature>
<keyword evidence="4 5" id="KW-0472">Membrane</keyword>
<gene>
    <name evidence="7" type="ORF">FYJ82_07710</name>
</gene>
<dbReference type="Pfam" id="PF04932">
    <property type="entry name" value="Wzy_C"/>
    <property type="match status" value="1"/>
</dbReference>
<dbReference type="GO" id="GO:0016874">
    <property type="term" value="F:ligase activity"/>
    <property type="evidence" value="ECO:0007669"/>
    <property type="project" value="UniProtKB-KW"/>
</dbReference>
<feature type="transmembrane region" description="Helical" evidence="5">
    <location>
        <begin position="12"/>
        <end position="32"/>
    </location>
</feature>
<comment type="caution">
    <text evidence="7">The sequence shown here is derived from an EMBL/GenBank/DDBJ whole genome shotgun (WGS) entry which is preliminary data.</text>
</comment>
<feature type="transmembrane region" description="Helical" evidence="5">
    <location>
        <begin position="38"/>
        <end position="56"/>
    </location>
</feature>
<keyword evidence="7" id="KW-0436">Ligase</keyword>
<dbReference type="GO" id="GO:0016020">
    <property type="term" value="C:membrane"/>
    <property type="evidence" value="ECO:0007669"/>
    <property type="project" value="UniProtKB-SubCell"/>
</dbReference>
<proteinExistence type="predicted"/>
<reference evidence="7 8" key="1">
    <citation type="submission" date="2019-08" db="EMBL/GenBank/DDBJ databases">
        <title>In-depth cultivation of the pig gut microbiome towards novel bacterial diversity and tailored functional studies.</title>
        <authorList>
            <person name="Wylensek D."/>
            <person name="Hitch T.C.A."/>
            <person name="Clavel T."/>
        </authorList>
    </citation>
    <scope>NUCLEOTIDE SEQUENCE [LARGE SCALE GENOMIC DNA]</scope>
    <source>
        <strain evidence="7 8">BL-178-WT-3A</strain>
    </source>
</reference>
<keyword evidence="2 5" id="KW-0812">Transmembrane</keyword>
<protein>
    <submittedName>
        <fullName evidence="7">O-antigen ligase family protein</fullName>
    </submittedName>
</protein>